<sequence>MNANLHSLRPTPPVSGAAMDRALPKNKYAKPLRWAAVAAAVAIAGAALYFSVPRGLSVPMSDLTLATVADGQFLDELVLRAQVVPAHQVLLDATESGRVDEVLVRDGDMLKEGALLYRLSNPQREQEILQRSAEVAQQQANLAMQRTAFANAQAMQRRDVSNLTHELTKAENDFRRQQGLAAQGFVSNAVLEDAKLKLSQQQRLLEQAKQDGTAELRTREQAVAEMERAVKGLSEGLAVVRKAASGLSARAPRDGQLSGFTLQVGSSVKPGDRLGRIDDIASFKLSGNVDEFYLARVQTGLQASLEAAGKNWPLTVSQRLPQVKDGRFGVEMEFAKDMPPGMQAGQSLDARIRLGSPAQARLLADGAFYADSGGAWVYVLSADGKTAERRTVRLGRRAAGRIEVLDGLAAGERVITSKVRQYGDAKLLNIKS</sequence>
<evidence type="ECO:0000259" key="2">
    <source>
        <dbReference type="Pfam" id="PF25967"/>
    </source>
</evidence>
<reference evidence="3 4" key="1">
    <citation type="submission" date="2021-11" db="EMBL/GenBank/DDBJ databases">
        <authorList>
            <person name="Liang Q."/>
            <person name="Mou H."/>
            <person name="Liu Z."/>
        </authorList>
    </citation>
    <scope>NUCLEOTIDE SEQUENCE [LARGE SCALE GENOMIC DNA]</scope>
    <source>
        <strain evidence="3 4">CHU3</strain>
    </source>
</reference>
<dbReference type="PANTHER" id="PTHR30469">
    <property type="entry name" value="MULTIDRUG RESISTANCE PROTEIN MDTA"/>
    <property type="match status" value="1"/>
</dbReference>
<feature type="transmembrane region" description="Helical" evidence="1">
    <location>
        <begin position="31"/>
        <end position="52"/>
    </location>
</feature>
<dbReference type="PANTHER" id="PTHR30469:SF15">
    <property type="entry name" value="HLYD FAMILY OF SECRETION PROTEINS"/>
    <property type="match status" value="1"/>
</dbReference>
<keyword evidence="4" id="KW-1185">Reference proteome</keyword>
<comment type="caution">
    <text evidence="3">The sequence shown here is derived from an EMBL/GenBank/DDBJ whole genome shotgun (WGS) entry which is preliminary data.</text>
</comment>
<accession>A0ABT2YI92</accession>
<dbReference type="Pfam" id="PF25967">
    <property type="entry name" value="RND-MFP_C"/>
    <property type="match status" value="1"/>
</dbReference>
<dbReference type="Gene3D" id="1.10.287.470">
    <property type="entry name" value="Helix hairpin bin"/>
    <property type="match status" value="1"/>
</dbReference>
<gene>
    <name evidence="3" type="ORF">LNV07_17040</name>
</gene>
<organism evidence="3 4">
    <name type="scientific">Roseateles oligotrophus</name>
    <dbReference type="NCBI Taxonomy" id="1769250"/>
    <lineage>
        <taxon>Bacteria</taxon>
        <taxon>Pseudomonadati</taxon>
        <taxon>Pseudomonadota</taxon>
        <taxon>Betaproteobacteria</taxon>
        <taxon>Burkholderiales</taxon>
        <taxon>Sphaerotilaceae</taxon>
        <taxon>Roseateles</taxon>
    </lineage>
</organism>
<proteinExistence type="predicted"/>
<dbReference type="RefSeq" id="WP_263572369.1">
    <property type="nucleotide sequence ID" value="NZ_JAJIRN010000007.1"/>
</dbReference>
<dbReference type="Proteomes" id="UP001209701">
    <property type="component" value="Unassembled WGS sequence"/>
</dbReference>
<dbReference type="SUPFAM" id="SSF111369">
    <property type="entry name" value="HlyD-like secretion proteins"/>
    <property type="match status" value="1"/>
</dbReference>
<evidence type="ECO:0000313" key="4">
    <source>
        <dbReference type="Proteomes" id="UP001209701"/>
    </source>
</evidence>
<keyword evidence="1" id="KW-0812">Transmembrane</keyword>
<dbReference type="EMBL" id="JAJIRN010000007">
    <property type="protein sequence ID" value="MCV2369789.1"/>
    <property type="molecule type" value="Genomic_DNA"/>
</dbReference>
<evidence type="ECO:0000256" key="1">
    <source>
        <dbReference type="SAM" id="Phobius"/>
    </source>
</evidence>
<dbReference type="Gene3D" id="2.40.50.100">
    <property type="match status" value="1"/>
</dbReference>
<dbReference type="Gene3D" id="2.40.30.170">
    <property type="match status" value="1"/>
</dbReference>
<evidence type="ECO:0000313" key="3">
    <source>
        <dbReference type="EMBL" id="MCV2369789.1"/>
    </source>
</evidence>
<dbReference type="InterPro" id="IPR058627">
    <property type="entry name" value="MdtA-like_C"/>
</dbReference>
<keyword evidence="1" id="KW-0472">Membrane</keyword>
<protein>
    <submittedName>
        <fullName evidence="3">Efflux transporter periplasmic adaptor subunit</fullName>
    </submittedName>
</protein>
<keyword evidence="1" id="KW-1133">Transmembrane helix</keyword>
<name>A0ABT2YI92_9BURK</name>
<feature type="domain" description="Multidrug resistance protein MdtA-like C-terminal permuted SH3" evidence="2">
    <location>
        <begin position="372"/>
        <end position="419"/>
    </location>
</feature>
<dbReference type="Gene3D" id="2.40.420.20">
    <property type="match status" value="1"/>
</dbReference>